<organism evidence="4 5">
    <name type="scientific">Cardiosporidium cionae</name>
    <dbReference type="NCBI Taxonomy" id="476202"/>
    <lineage>
        <taxon>Eukaryota</taxon>
        <taxon>Sar</taxon>
        <taxon>Alveolata</taxon>
        <taxon>Apicomplexa</taxon>
        <taxon>Aconoidasida</taxon>
        <taxon>Nephromycida</taxon>
        <taxon>Cardiosporidium</taxon>
    </lineage>
</organism>
<proteinExistence type="predicted"/>
<keyword evidence="5" id="KW-1185">Reference proteome</keyword>
<evidence type="ECO:0000313" key="4">
    <source>
        <dbReference type="EMBL" id="KAF8819901.1"/>
    </source>
</evidence>
<comment type="caution">
    <text evidence="4">The sequence shown here is derived from an EMBL/GenBank/DDBJ whole genome shotgun (WGS) entry which is preliminary data.</text>
</comment>
<dbReference type="Pfam" id="PF20666">
    <property type="entry name" value="ZW10_C"/>
    <property type="match status" value="1"/>
</dbReference>
<reference evidence="4 5" key="1">
    <citation type="journal article" date="2020" name="bioRxiv">
        <title>Metabolic contributions of an alphaproteobacterial endosymbiont in the apicomplexan Cardiosporidium cionae.</title>
        <authorList>
            <person name="Hunter E.S."/>
            <person name="Paight C.J."/>
            <person name="Lane C.E."/>
        </authorList>
    </citation>
    <scope>NUCLEOTIDE SEQUENCE [LARGE SCALE GENOMIC DNA]</scope>
    <source>
        <strain evidence="4">ESH_2018</strain>
    </source>
</reference>
<dbReference type="PANTHER" id="PTHR12205">
    <property type="entry name" value="CENTROMERE/KINETOCHORE PROTEIN ZW10"/>
    <property type="match status" value="1"/>
</dbReference>
<dbReference type="Proteomes" id="UP000823046">
    <property type="component" value="Unassembled WGS sequence"/>
</dbReference>
<evidence type="ECO:0000313" key="5">
    <source>
        <dbReference type="Proteomes" id="UP000823046"/>
    </source>
</evidence>
<feature type="compositionally biased region" description="Basic and acidic residues" evidence="2">
    <location>
        <begin position="563"/>
        <end position="580"/>
    </location>
</feature>
<gene>
    <name evidence="4" type="ORF">IE077_003824</name>
</gene>
<accession>A0ABQ7J7F2</accession>
<keyword evidence="1" id="KW-0175">Coiled coil</keyword>
<dbReference type="PANTHER" id="PTHR12205:SF0">
    <property type="entry name" value="CENTROMERE_KINETOCHORE PROTEIN ZW10 HOMOLOG"/>
    <property type="match status" value="1"/>
</dbReference>
<evidence type="ECO:0000256" key="2">
    <source>
        <dbReference type="SAM" id="MobiDB-lite"/>
    </source>
</evidence>
<dbReference type="EMBL" id="JADAQX010000559">
    <property type="protein sequence ID" value="KAF8819901.1"/>
    <property type="molecule type" value="Genomic_DNA"/>
</dbReference>
<protein>
    <recommendedName>
        <fullName evidence="3">Centromere/kinetochore protein zw10 C-terminal domain-containing protein</fullName>
    </recommendedName>
</protein>
<sequence length="983" mass="109301">IAVTSLSPLTYAYSAVQYDPKGENPKGNHRHLLARLEELQNATESARSRVMATLQANQPQFVRTAEQVLHLEMEVKQLKKELLDLQATAEALAEERLGIPKGTAFSPDGNEESTILKAAKDSRPSIAGVFPSNSDTPSRNKSFPGSSLEKSKEGIAAETAIASSPSKKNGRAAPYLEHLTPAGDIREASIDYQHLLESVSTLRAASEFLEALCHLQSVLSDFDRILETQAYDIAAEHIQSASEILNNLSAHSLNEEPEILQDIKLDYLQRRGRLISRLDEAFIQFFIFQPGQVIVRQTLAFVDRNESELLANETAPSSSSPPLNLSDLLYALRSLNLFEQRIESLAQFLKNNIITLLFDEVLLISENFHLIENMQVDENQITAAWSWNTCKISETETTTSGIQASSSSVSQAAKASHTMASPATPHELIIPLLQSLMKFVGHPQAMGSFGRYIWGLICKKLLQELPSPTFQGSELLKEFETSMLAIDLIPPTEKRLSKYVARFREALYDQRKIAILSEARELILLSSEDTSVICVSDSTEVGSLSTGMCVSPEGVALPKRTNSHVEDENASKDTRAQQKDIVDETTSAGVSKRKFFQDSTSFSVSPSFSSSTASYITEKERSYRHSGQHPASSQEEVLTAVLEESDSFMRLPRCSVSRHTHKLVQTLLGLLDEAVDASNKNQLHSSQQLFLLVRELASLFIMIRPSSSKVQLLADPQMCAIFFSDCTYLAYHLMTTPFTHGSKLRKSLSQYCFFLDLIIALRKLQETFFMHMMGIQRQRILSSFHAIGDLRNLSSDDEYFRSEAAMSGAMSLLGSILSCWRSILPFHVCAESFALLVNIFLKSLVNKVLTVGDLSSADVNALVLLLSSTAFQLESLLSSPMAIQDYKEKQTRVASSAQASALVDKSSESLPVETELFDIKTSISYWESFELMRNLLSSDFSVLMQQRERFSKAFNADDLRRLLSLNPYLHQSIESALVQLTKA</sequence>
<name>A0ABQ7J7F2_9APIC</name>
<feature type="region of interest" description="Disordered" evidence="2">
    <location>
        <begin position="125"/>
        <end position="152"/>
    </location>
</feature>
<evidence type="ECO:0000256" key="1">
    <source>
        <dbReference type="SAM" id="Coils"/>
    </source>
</evidence>
<dbReference type="InterPro" id="IPR048343">
    <property type="entry name" value="ZW10_C"/>
</dbReference>
<feature type="non-terminal residue" evidence="4">
    <location>
        <position position="1"/>
    </location>
</feature>
<evidence type="ECO:0000259" key="3">
    <source>
        <dbReference type="Pfam" id="PF20666"/>
    </source>
</evidence>
<feature type="region of interest" description="Disordered" evidence="2">
    <location>
        <begin position="559"/>
        <end position="580"/>
    </location>
</feature>
<feature type="coiled-coil region" evidence="1">
    <location>
        <begin position="29"/>
        <end position="95"/>
    </location>
</feature>
<feature type="compositionally biased region" description="Polar residues" evidence="2">
    <location>
        <begin position="131"/>
        <end position="145"/>
    </location>
</feature>
<feature type="domain" description="Centromere/kinetochore protein zw10 C-terminal" evidence="3">
    <location>
        <begin position="651"/>
        <end position="781"/>
    </location>
</feature>